<feature type="transmembrane region" description="Helical" evidence="1">
    <location>
        <begin position="439"/>
        <end position="457"/>
    </location>
</feature>
<sequence length="737" mass="81810">MAHVVPQSMHVEDSLARKTLSPYAELVRFSRPSSRFGLNVKWVVSTLARLVFWLACITIEVAAYLVVPGLVYSDIPNIVANLLSPTYSIMANFDSEPTMAAWDVSLYTGFNTTAAQNEVNLRWLLDLMNLTPLGSTTPINVPTAQVPFTMTLGPKTNFLQSVTTTNQTDITTARYTLMVGKTFSMSNPVFSPLESIVIQVRVTNKVHGYETMRVFKIVGANTTHESLVDASAAYDDLVGLANYLICVTNYDANMIKCGSIILPQAVIASLTVDVQKTKGGPTTPPSCTHPQIKNMVYSITAPDEAKFYCAGDLSFSEILVFENWMAVTGIPSVPNQQMTSSVHHAPTGYRLPLKGAGFLDATPNATAVMVPTLQITNQMWSGQTSRIDYIIQTQVMILLVTRVASAVLYLGLLIKFSLVKRRNLLFVLVDNFSLEVNNLSSFDVTVAITLVTTYWTYRDMILAMLVRQCIAVLPWNSSPLHSFADDLRFMPAPVCYIFLLGMCIIKHVLNRIREATKLAVVAVYLAAVVLVTGQLTTQGPDVTAIRSVEPYSYRPTLVAPMIKFYFRTSPHLDVYFYMGYATTAAIVWAVTASICMRRRRLHHRPVDSSLPPSSNAPRPCYSSFDIAVGHNIRFPGGFVDRNRMYARGRGVKSTVYSVAMAGYLEIDGCLMQWASVQRCILAFLGSGIDTSGPFHYFKVDSRGKKVRSEIHRTFPSEFIRGKRPWTFISSLSLDEFE</sequence>
<keyword evidence="1" id="KW-0472">Membrane</keyword>
<reference evidence="3 4" key="1">
    <citation type="submission" date="2019-03" db="EMBL/GenBank/DDBJ databases">
        <authorList>
            <person name="Gaulin E."/>
            <person name="Dumas B."/>
        </authorList>
    </citation>
    <scope>NUCLEOTIDE SEQUENCE [LARGE SCALE GENOMIC DNA]</scope>
    <source>
        <strain evidence="3">CBS 568.67</strain>
    </source>
</reference>
<feature type="transmembrane region" description="Helical" evidence="1">
    <location>
        <begin position="395"/>
        <end position="418"/>
    </location>
</feature>
<keyword evidence="1" id="KW-1133">Transmembrane helix</keyword>
<feature type="transmembrane region" description="Helical" evidence="1">
    <location>
        <begin position="50"/>
        <end position="72"/>
    </location>
</feature>
<dbReference type="OrthoDB" id="63523at2759"/>
<evidence type="ECO:0000256" key="1">
    <source>
        <dbReference type="SAM" id="Phobius"/>
    </source>
</evidence>
<proteinExistence type="predicted"/>
<feature type="transmembrane region" description="Helical" evidence="1">
    <location>
        <begin position="574"/>
        <end position="595"/>
    </location>
</feature>
<keyword evidence="1" id="KW-0812">Transmembrane</keyword>
<evidence type="ECO:0000313" key="2">
    <source>
        <dbReference type="EMBL" id="KAF0717880.1"/>
    </source>
</evidence>
<organism evidence="3 4">
    <name type="scientific">Aphanomyces stellatus</name>
    <dbReference type="NCBI Taxonomy" id="120398"/>
    <lineage>
        <taxon>Eukaryota</taxon>
        <taxon>Sar</taxon>
        <taxon>Stramenopiles</taxon>
        <taxon>Oomycota</taxon>
        <taxon>Saprolegniomycetes</taxon>
        <taxon>Saprolegniales</taxon>
        <taxon>Verrucalvaceae</taxon>
        <taxon>Aphanomyces</taxon>
    </lineage>
</organism>
<keyword evidence="4" id="KW-1185">Reference proteome</keyword>
<feature type="transmembrane region" description="Helical" evidence="1">
    <location>
        <begin position="489"/>
        <end position="509"/>
    </location>
</feature>
<dbReference type="AlphaFoldDB" id="A0A485K976"/>
<reference evidence="2" key="2">
    <citation type="submission" date="2019-06" db="EMBL/GenBank/DDBJ databases">
        <title>Genomics analysis of Aphanomyces spp. identifies a new class of oomycete effector associated with host adaptation.</title>
        <authorList>
            <person name="Gaulin E."/>
        </authorList>
    </citation>
    <scope>NUCLEOTIDE SEQUENCE</scope>
    <source>
        <strain evidence="2">CBS 578.67</strain>
    </source>
</reference>
<dbReference type="Proteomes" id="UP000332933">
    <property type="component" value="Unassembled WGS sequence"/>
</dbReference>
<accession>A0A485K976</accession>
<evidence type="ECO:0000313" key="4">
    <source>
        <dbReference type="Proteomes" id="UP000332933"/>
    </source>
</evidence>
<name>A0A485K976_9STRA</name>
<dbReference type="EMBL" id="VJMH01000205">
    <property type="protein sequence ID" value="KAF0717880.1"/>
    <property type="molecule type" value="Genomic_DNA"/>
</dbReference>
<protein>
    <submittedName>
        <fullName evidence="3">Aste57867_2035 protein</fullName>
    </submittedName>
</protein>
<dbReference type="EMBL" id="CAADRA010000205">
    <property type="protein sequence ID" value="VFT79239.1"/>
    <property type="molecule type" value="Genomic_DNA"/>
</dbReference>
<feature type="transmembrane region" description="Helical" evidence="1">
    <location>
        <begin position="518"/>
        <end position="536"/>
    </location>
</feature>
<evidence type="ECO:0000313" key="3">
    <source>
        <dbReference type="EMBL" id="VFT79239.1"/>
    </source>
</evidence>
<gene>
    <name evidence="3" type="primary">Aste57867_2035</name>
    <name evidence="2" type="ORF">As57867_002031</name>
    <name evidence="3" type="ORF">ASTE57867_2035</name>
</gene>